<gene>
    <name evidence="2" type="ORF">BL253_09500</name>
</gene>
<dbReference type="Pfam" id="PF00550">
    <property type="entry name" value="PP-binding"/>
    <property type="match status" value="1"/>
</dbReference>
<organism evidence="2 3">
    <name type="scientific">Pseudofrankia asymbiotica</name>
    <dbReference type="NCBI Taxonomy" id="1834516"/>
    <lineage>
        <taxon>Bacteria</taxon>
        <taxon>Bacillati</taxon>
        <taxon>Actinomycetota</taxon>
        <taxon>Actinomycetes</taxon>
        <taxon>Frankiales</taxon>
        <taxon>Frankiaceae</taxon>
        <taxon>Pseudofrankia</taxon>
    </lineage>
</organism>
<dbReference type="STRING" id="1834516.BL253_09500"/>
<proteinExistence type="predicted"/>
<dbReference type="PROSITE" id="PS50075">
    <property type="entry name" value="CARRIER"/>
    <property type="match status" value="1"/>
</dbReference>
<evidence type="ECO:0000313" key="3">
    <source>
        <dbReference type="Proteomes" id="UP000188929"/>
    </source>
</evidence>
<sequence>MSTAQATTTHDEIVATVTGIVAQELGVPAESLAPDADLRSVEGADSVKVLRMIAKVEREYDVELEDEQVFAVNSIDGVATVVLDTLAQDAA</sequence>
<accession>A0A1V2IEE7</accession>
<keyword evidence="3" id="KW-1185">Reference proteome</keyword>
<dbReference type="OrthoDB" id="4556228at2"/>
<evidence type="ECO:0000313" key="2">
    <source>
        <dbReference type="EMBL" id="ONH31455.1"/>
    </source>
</evidence>
<comment type="caution">
    <text evidence="2">The sequence shown here is derived from an EMBL/GenBank/DDBJ whole genome shotgun (WGS) entry which is preliminary data.</text>
</comment>
<dbReference type="EMBL" id="MOMC01000016">
    <property type="protein sequence ID" value="ONH31455.1"/>
    <property type="molecule type" value="Genomic_DNA"/>
</dbReference>
<dbReference type="InterPro" id="IPR036736">
    <property type="entry name" value="ACP-like_sf"/>
</dbReference>
<reference evidence="3" key="1">
    <citation type="submission" date="2016-10" db="EMBL/GenBank/DDBJ databases">
        <title>Frankia sp. NRRL B-16386 Genome sequencing.</title>
        <authorList>
            <person name="Ghodhbane-Gtari F."/>
            <person name="Swanson E."/>
            <person name="Gueddou A."/>
            <person name="Hezbri K."/>
            <person name="Ktari K."/>
            <person name="Nouioui I."/>
            <person name="Morris K."/>
            <person name="Simpson S."/>
            <person name="Abebe-Akele F."/>
            <person name="Thomas K."/>
            <person name="Gtari M."/>
            <person name="Tisa L.S."/>
        </authorList>
    </citation>
    <scope>NUCLEOTIDE SEQUENCE [LARGE SCALE GENOMIC DNA]</scope>
    <source>
        <strain evidence="3">NRRL B-16386</strain>
    </source>
</reference>
<protein>
    <submittedName>
        <fullName evidence="2">Phosphopantetheine-binding protein</fullName>
    </submittedName>
</protein>
<dbReference type="InterPro" id="IPR009081">
    <property type="entry name" value="PP-bd_ACP"/>
</dbReference>
<dbReference type="RefSeq" id="WP_076815577.1">
    <property type="nucleotide sequence ID" value="NZ_MOMC01000016.1"/>
</dbReference>
<dbReference type="SUPFAM" id="SSF47336">
    <property type="entry name" value="ACP-like"/>
    <property type="match status" value="1"/>
</dbReference>
<dbReference type="AlphaFoldDB" id="A0A1V2IEE7"/>
<feature type="domain" description="Carrier" evidence="1">
    <location>
        <begin position="11"/>
        <end position="86"/>
    </location>
</feature>
<name>A0A1V2IEE7_9ACTN</name>
<dbReference type="Proteomes" id="UP000188929">
    <property type="component" value="Unassembled WGS sequence"/>
</dbReference>
<evidence type="ECO:0000259" key="1">
    <source>
        <dbReference type="PROSITE" id="PS50075"/>
    </source>
</evidence>
<dbReference type="Gene3D" id="1.10.1200.10">
    <property type="entry name" value="ACP-like"/>
    <property type="match status" value="1"/>
</dbReference>